<dbReference type="EMBL" id="BAAAPU010000003">
    <property type="protein sequence ID" value="GAA1967008.1"/>
    <property type="molecule type" value="Genomic_DNA"/>
</dbReference>
<keyword evidence="8" id="KW-0520">NAD</keyword>
<feature type="compositionally biased region" description="Low complexity" evidence="10">
    <location>
        <begin position="58"/>
        <end position="76"/>
    </location>
</feature>
<dbReference type="InterPro" id="IPR015376">
    <property type="entry name" value="Znr_NADH_PPase"/>
</dbReference>
<protein>
    <recommendedName>
        <fullName evidence="4">NAD(+) diphosphatase</fullName>
        <ecNumber evidence="4">3.6.1.22</ecNumber>
    </recommendedName>
</protein>
<dbReference type="InterPro" id="IPR049734">
    <property type="entry name" value="NudC-like_C"/>
</dbReference>
<dbReference type="Pfam" id="PF09297">
    <property type="entry name" value="Zn_ribbon_NUD"/>
    <property type="match status" value="1"/>
</dbReference>
<dbReference type="PROSITE" id="PS51462">
    <property type="entry name" value="NUDIX"/>
    <property type="match status" value="1"/>
</dbReference>
<evidence type="ECO:0000256" key="2">
    <source>
        <dbReference type="ARBA" id="ARBA00001947"/>
    </source>
</evidence>
<dbReference type="RefSeq" id="WP_344057844.1">
    <property type="nucleotide sequence ID" value="NZ_BAAAPU010000003.1"/>
</dbReference>
<organism evidence="12 13">
    <name type="scientific">Terrabacter lapilli</name>
    <dbReference type="NCBI Taxonomy" id="436231"/>
    <lineage>
        <taxon>Bacteria</taxon>
        <taxon>Bacillati</taxon>
        <taxon>Actinomycetota</taxon>
        <taxon>Actinomycetes</taxon>
        <taxon>Micrococcales</taxon>
        <taxon>Intrasporangiaceae</taxon>
        <taxon>Terrabacter</taxon>
    </lineage>
</organism>
<dbReference type="InterPro" id="IPR000086">
    <property type="entry name" value="NUDIX_hydrolase_dom"/>
</dbReference>
<evidence type="ECO:0000313" key="12">
    <source>
        <dbReference type="EMBL" id="GAA1967008.1"/>
    </source>
</evidence>
<dbReference type="SUPFAM" id="SSF55811">
    <property type="entry name" value="Nudix"/>
    <property type="match status" value="1"/>
</dbReference>
<dbReference type="Pfam" id="PF09296">
    <property type="entry name" value="NUDIX-like"/>
    <property type="match status" value="1"/>
</dbReference>
<proteinExistence type="inferred from homology"/>
<evidence type="ECO:0000256" key="9">
    <source>
        <dbReference type="ARBA" id="ARBA00023679"/>
    </source>
</evidence>
<dbReference type="Gene3D" id="3.90.79.10">
    <property type="entry name" value="Nucleoside Triphosphate Pyrophosphohydrolase"/>
    <property type="match status" value="1"/>
</dbReference>
<feature type="domain" description="Nudix hydrolase" evidence="11">
    <location>
        <begin position="200"/>
        <end position="324"/>
    </location>
</feature>
<reference evidence="12 13" key="1">
    <citation type="journal article" date="2019" name="Int. J. Syst. Evol. Microbiol.">
        <title>The Global Catalogue of Microorganisms (GCM) 10K type strain sequencing project: providing services to taxonomists for standard genome sequencing and annotation.</title>
        <authorList>
            <consortium name="The Broad Institute Genomics Platform"/>
            <consortium name="The Broad Institute Genome Sequencing Center for Infectious Disease"/>
            <person name="Wu L."/>
            <person name="Ma J."/>
        </authorList>
    </citation>
    <scope>NUCLEOTIDE SEQUENCE [LARGE SCALE GENOMIC DNA]</scope>
    <source>
        <strain evidence="12 13">JCM 15628</strain>
    </source>
</reference>
<sequence length="348" mass="37242">MAVTDEPLADLALSRSSLDRVAEERRRPDVLTDLLGDPRTLVAEIRGDRMQVVGAGDGSAATPGAHGTAGATGATGDARVPGRPGQNGSHGGSLSLALRPPLPEDRDRLSLHLGRDGDGTAYVGVVVPALDDEPAEQGWLTLRQAGEALAPRDAGIFTTGLALANWHATHRFCPRCGAPTSPTEGGWVRHCEREGSDHYPRTDPAVIMSVVDPDDRLLLGRGAHWPEGRFSVLAGFVEPGESFETAVAREVSEEVGITIDTARYLGNQPWPFPSSVMIGFAATTRETELTIDPVEMAEARWVSREEYRDLLRAGTVRTPSGISIAKRIIERWLGATVESVTGGVPPRW</sequence>
<dbReference type="PANTHER" id="PTHR42904:SF6">
    <property type="entry name" value="NAD-CAPPED RNA HYDROLASE NUDT12"/>
    <property type="match status" value="1"/>
</dbReference>
<evidence type="ECO:0000256" key="3">
    <source>
        <dbReference type="ARBA" id="ARBA00009595"/>
    </source>
</evidence>
<comment type="similarity">
    <text evidence="3">Belongs to the Nudix hydrolase family. NudC subfamily.</text>
</comment>
<evidence type="ECO:0000259" key="11">
    <source>
        <dbReference type="PROSITE" id="PS51462"/>
    </source>
</evidence>
<evidence type="ECO:0000256" key="6">
    <source>
        <dbReference type="ARBA" id="ARBA00022801"/>
    </source>
</evidence>
<keyword evidence="5" id="KW-0479">Metal-binding</keyword>
<comment type="cofactor">
    <cofactor evidence="2">
        <name>Zn(2+)</name>
        <dbReference type="ChEBI" id="CHEBI:29105"/>
    </cofactor>
</comment>
<dbReference type="InterPro" id="IPR015375">
    <property type="entry name" value="NADH_PPase-like_N"/>
</dbReference>
<dbReference type="InterPro" id="IPR050241">
    <property type="entry name" value="NAD-cap_RNA_hydrolase_NudC"/>
</dbReference>
<dbReference type="NCBIfam" id="NF001299">
    <property type="entry name" value="PRK00241.1"/>
    <property type="match status" value="1"/>
</dbReference>
<keyword evidence="6" id="KW-0378">Hydrolase</keyword>
<accession>A0ABN2RDP6</accession>
<dbReference type="InterPro" id="IPR020084">
    <property type="entry name" value="NUDIX_hydrolase_CS"/>
</dbReference>
<dbReference type="InterPro" id="IPR015797">
    <property type="entry name" value="NUDIX_hydrolase-like_dom_sf"/>
</dbReference>
<keyword evidence="7" id="KW-0460">Magnesium</keyword>
<dbReference type="Pfam" id="PF00293">
    <property type="entry name" value="NUDIX"/>
    <property type="match status" value="1"/>
</dbReference>
<comment type="cofactor">
    <cofactor evidence="1">
        <name>Mg(2+)</name>
        <dbReference type="ChEBI" id="CHEBI:18420"/>
    </cofactor>
</comment>
<evidence type="ECO:0000256" key="1">
    <source>
        <dbReference type="ARBA" id="ARBA00001946"/>
    </source>
</evidence>
<dbReference type="Proteomes" id="UP001500013">
    <property type="component" value="Unassembled WGS sequence"/>
</dbReference>
<comment type="catalytic activity">
    <reaction evidence="9">
        <text>a 5'-end NAD(+)-phospho-ribonucleoside in mRNA + H2O = a 5'-end phospho-adenosine-phospho-ribonucleoside in mRNA + beta-nicotinamide D-ribonucleotide + 2 H(+)</text>
        <dbReference type="Rhea" id="RHEA:60876"/>
        <dbReference type="Rhea" id="RHEA-COMP:15698"/>
        <dbReference type="Rhea" id="RHEA-COMP:15719"/>
        <dbReference type="ChEBI" id="CHEBI:14649"/>
        <dbReference type="ChEBI" id="CHEBI:15377"/>
        <dbReference type="ChEBI" id="CHEBI:15378"/>
        <dbReference type="ChEBI" id="CHEBI:144029"/>
        <dbReference type="ChEBI" id="CHEBI:144051"/>
    </reaction>
    <physiologicalReaction direction="left-to-right" evidence="9">
        <dbReference type="Rhea" id="RHEA:60877"/>
    </physiologicalReaction>
</comment>
<keyword evidence="13" id="KW-1185">Reference proteome</keyword>
<comment type="caution">
    <text evidence="12">The sequence shown here is derived from an EMBL/GenBank/DDBJ whole genome shotgun (WGS) entry which is preliminary data.</text>
</comment>
<gene>
    <name evidence="12" type="ORF">GCM10009817_03620</name>
</gene>
<evidence type="ECO:0000256" key="4">
    <source>
        <dbReference type="ARBA" id="ARBA00012381"/>
    </source>
</evidence>
<dbReference type="EC" id="3.6.1.22" evidence="4"/>
<dbReference type="Gene3D" id="3.90.79.20">
    <property type="match status" value="1"/>
</dbReference>
<dbReference type="CDD" id="cd03429">
    <property type="entry name" value="NUDIX_NADH_pyrophosphatase_Nudt13"/>
    <property type="match status" value="1"/>
</dbReference>
<dbReference type="PROSITE" id="PS00893">
    <property type="entry name" value="NUDIX_BOX"/>
    <property type="match status" value="1"/>
</dbReference>
<evidence type="ECO:0000256" key="8">
    <source>
        <dbReference type="ARBA" id="ARBA00023027"/>
    </source>
</evidence>
<evidence type="ECO:0000313" key="13">
    <source>
        <dbReference type="Proteomes" id="UP001500013"/>
    </source>
</evidence>
<dbReference type="PANTHER" id="PTHR42904">
    <property type="entry name" value="NUDIX HYDROLASE, NUDC SUBFAMILY"/>
    <property type="match status" value="1"/>
</dbReference>
<name>A0ABN2RDP6_9MICO</name>
<evidence type="ECO:0000256" key="5">
    <source>
        <dbReference type="ARBA" id="ARBA00022723"/>
    </source>
</evidence>
<feature type="region of interest" description="Disordered" evidence="10">
    <location>
        <begin position="54"/>
        <end position="107"/>
    </location>
</feature>
<evidence type="ECO:0000256" key="10">
    <source>
        <dbReference type="SAM" id="MobiDB-lite"/>
    </source>
</evidence>
<evidence type="ECO:0000256" key="7">
    <source>
        <dbReference type="ARBA" id="ARBA00022842"/>
    </source>
</evidence>